<evidence type="ECO:0000313" key="1">
    <source>
        <dbReference type="EMBL" id="RKE52445.1"/>
    </source>
</evidence>
<organism evidence="1 2">
    <name type="scientific">Sphingobacterium detergens</name>
    <dbReference type="NCBI Taxonomy" id="1145106"/>
    <lineage>
        <taxon>Bacteria</taxon>
        <taxon>Pseudomonadati</taxon>
        <taxon>Bacteroidota</taxon>
        <taxon>Sphingobacteriia</taxon>
        <taxon>Sphingobacteriales</taxon>
        <taxon>Sphingobacteriaceae</taxon>
        <taxon>Sphingobacterium</taxon>
    </lineage>
</organism>
<protein>
    <submittedName>
        <fullName evidence="1">Uncharacterized protein</fullName>
    </submittedName>
</protein>
<evidence type="ECO:0000313" key="2">
    <source>
        <dbReference type="Proteomes" id="UP000286246"/>
    </source>
</evidence>
<dbReference type="EMBL" id="RAPY01000002">
    <property type="protein sequence ID" value="RKE52445.1"/>
    <property type="molecule type" value="Genomic_DNA"/>
</dbReference>
<dbReference type="Proteomes" id="UP000286246">
    <property type="component" value="Unassembled WGS sequence"/>
</dbReference>
<dbReference type="AlphaFoldDB" id="A0A420B754"/>
<sequence length="69" mass="7600">MNLQKLSLPTGNENTKKCKGGKGKACLKRQAFSLLITTIKLKTHLLFISEIVTDPNVERLGYTGLRGVI</sequence>
<comment type="caution">
    <text evidence="1">The sequence shown here is derived from an EMBL/GenBank/DDBJ whole genome shotgun (WGS) entry which is preliminary data.</text>
</comment>
<keyword evidence="2" id="KW-1185">Reference proteome</keyword>
<proteinExistence type="predicted"/>
<gene>
    <name evidence="1" type="ORF">DFQ12_2681</name>
</gene>
<reference evidence="1 2" key="1">
    <citation type="submission" date="2018-09" db="EMBL/GenBank/DDBJ databases">
        <title>Genomic Encyclopedia of Type Strains, Phase III (KMG-III): the genomes of soil and plant-associated and newly described type strains.</title>
        <authorList>
            <person name="Whitman W."/>
        </authorList>
    </citation>
    <scope>NUCLEOTIDE SEQUENCE [LARGE SCALE GENOMIC DNA]</scope>
    <source>
        <strain evidence="1 2">CECT 7938</strain>
    </source>
</reference>
<accession>A0A420B754</accession>
<name>A0A420B754_SPHD1</name>